<feature type="compositionally biased region" description="Polar residues" evidence="5">
    <location>
        <begin position="273"/>
        <end position="284"/>
    </location>
</feature>
<feature type="region of interest" description="Disordered" evidence="5">
    <location>
        <begin position="263"/>
        <end position="284"/>
    </location>
</feature>
<evidence type="ECO:0000256" key="1">
    <source>
        <dbReference type="ARBA" id="ARBA00006857"/>
    </source>
</evidence>
<dbReference type="GO" id="GO:0003735">
    <property type="term" value="F:structural constituent of ribosome"/>
    <property type="evidence" value="ECO:0007669"/>
    <property type="project" value="InterPro"/>
</dbReference>
<gene>
    <name evidence="7" type="ORF">AK830_g7106</name>
</gene>
<dbReference type="FunFam" id="3.40.1120.10:FF:000001">
    <property type="entry name" value="Ribosomal protein L15"/>
    <property type="match status" value="1"/>
</dbReference>
<dbReference type="PANTHER" id="PTHR11847:SF4">
    <property type="entry name" value="LARGE RIBOSOMAL SUBUNIT PROTEIN EL15"/>
    <property type="match status" value="1"/>
</dbReference>
<evidence type="ECO:0000256" key="4">
    <source>
        <dbReference type="RuleBase" id="RU000663"/>
    </source>
</evidence>
<dbReference type="AlphaFoldDB" id="A0A0P7BAW6"/>
<dbReference type="Proteomes" id="UP000050424">
    <property type="component" value="Unassembled WGS sequence"/>
</dbReference>
<sequence>MSAAPLKTGPPSRLGQGTFPPATANNQSLLRDKLHARTSTPDSEALASSDDEADHRQDSSQSAQHPPKPVRRPSWLNETSQSLGRPRQGSFAGNSMSPTASHPSTPSAETGAGTWGSHSTSSVMGRPPTGATFPWGTGIWNTERKDPPLRLSEVLPSPTSTMPPGAAGNSFFGGDTQTSPVSRDPGSNAQIPFAIPLHPTPKTYRSQSYSVGQLDPETTVPPSMTSSAILGRARHPALQHRPSRPSMLSEMANDGSMLGKVKEVEDDDEESANESLQGSFHQTSEAKTIEMLARENAMLRQQQQYNARIRPRAATGSAYIGNGYALRESVPEESDFAIDELDEANDSGEALAKRAMNRRMSEYGPGPMRSPFGVDNRKNESDNLKKALWSSSLGFPVTDISQSRRHSFANMPTRQGSISSIPDSGSGMEPSAVELQQAQEYPPGYPDPASFGLGNNAVPYFGGGANLGGAFQPGFNNQYSSPYGIPNPYTTRAPSPHRNVYSISQPRHNQLLHIVLFKCARADVFYIQEGTGLTVKPGDLVIVEADRGTDLGTVAKDNVDWQSAKDLKEHYAEEQYKWLMMYSQGAAAAQEGAGAGLLASSTGLQGSAVGGMGPQNQHHMQEPNAGELRPKLIKRLAQSHEIHSLRDKEGQEAKAKRVCMQKVKEHGLNMEILDAEFQMDWKKLTFYYFADSYINFNSLVTDLFKIYKTRIWMSAINPASFASPTLGIQAPSGIGPGAVGVGRASGGNDRRQNQQQQEQHQSPAFPTGSRDGRGFRPSFNQPFGGDRGLGQPSGYPPSNYPYGQFGAFGNPRSNGPYVPGASPNVEGFGGGPLQQVSDFQSMRHRRSRDANSASKKRKMGVNDAKKQVQKLGDDLVEFIERQLDSRPHAFNQIKVDERMPPDLAPVLPWMTGPPTEWSSQAPAYPPQMMATALDDLQGIIETYEKMSSRANGIKEPAWMRWEQDGSDLSELNQYAMGFAAQTVNQTIMPGRHGYSSEPPDSSGDIEKMAWEMVQQGRPRDSEETWGTAAQDQELHHTSRFVTLPFYTLQRDFITDVLFTDICCVFSPTAKMGALKYVEELQKKKQSDVVRFLLRVRCWELRQLNVIHRASRPSRLDKARRLGYKAKQGYVIYRVRVRRGGRKRPVPKGATYGKPTNQGVNQLKYQRSLKSTAEERVGRRCANLRVLNSYWINQDSTYKYYEVILVDPQHKAIRIDPRINWIVAPVHKHRESRGLTATGKKSRGLNKGGRYSKTQAGRRKTWKRHNTLSLWRYR</sequence>
<dbReference type="Pfam" id="PF04468">
    <property type="entry name" value="PSP1"/>
    <property type="match status" value="1"/>
</dbReference>
<dbReference type="InterPro" id="IPR012678">
    <property type="entry name" value="Ribosomal_uL23/eL15/eS24_sf"/>
</dbReference>
<feature type="region of interest" description="Disordered" evidence="5">
    <location>
        <begin position="737"/>
        <end position="866"/>
    </location>
</feature>
<dbReference type="InterPro" id="IPR007557">
    <property type="entry name" value="PSP1_C"/>
</dbReference>
<feature type="region of interest" description="Disordered" evidence="5">
    <location>
        <begin position="1232"/>
        <end position="1258"/>
    </location>
</feature>
<feature type="compositionally biased region" description="Low complexity" evidence="5">
    <location>
        <begin position="95"/>
        <end position="110"/>
    </location>
</feature>
<dbReference type="GO" id="GO:0003723">
    <property type="term" value="F:RNA binding"/>
    <property type="evidence" value="ECO:0007669"/>
    <property type="project" value="TreeGrafter"/>
</dbReference>
<feature type="region of interest" description="Disordered" evidence="5">
    <location>
        <begin position="1"/>
        <end position="222"/>
    </location>
</feature>
<evidence type="ECO:0000256" key="5">
    <source>
        <dbReference type="SAM" id="MobiDB-lite"/>
    </source>
</evidence>
<dbReference type="Gene3D" id="3.40.1120.10">
    <property type="entry name" value="Ribosomal protein l15e"/>
    <property type="match status" value="1"/>
</dbReference>
<dbReference type="Pfam" id="PF00827">
    <property type="entry name" value="Ribosomal_L15e"/>
    <property type="match status" value="1"/>
</dbReference>
<dbReference type="EMBL" id="LKCW01000107">
    <property type="protein sequence ID" value="KPM39459.1"/>
    <property type="molecule type" value="Genomic_DNA"/>
</dbReference>
<evidence type="ECO:0000256" key="2">
    <source>
        <dbReference type="ARBA" id="ARBA00022980"/>
    </source>
</evidence>
<dbReference type="PANTHER" id="PTHR11847">
    <property type="entry name" value="RIBOSOMAL PROTEIN L15"/>
    <property type="match status" value="1"/>
</dbReference>
<dbReference type="PROSITE" id="PS01194">
    <property type="entry name" value="RIBOSOMAL_L15E"/>
    <property type="match status" value="1"/>
</dbReference>
<keyword evidence="2 4" id="KW-0689">Ribosomal protein</keyword>
<dbReference type="OrthoDB" id="243127at2759"/>
<feature type="domain" description="PSP1 C-terminal" evidence="6">
    <location>
        <begin position="631"/>
        <end position="716"/>
    </location>
</feature>
<dbReference type="GO" id="GO:0022625">
    <property type="term" value="C:cytosolic large ribosomal subunit"/>
    <property type="evidence" value="ECO:0007669"/>
    <property type="project" value="TreeGrafter"/>
</dbReference>
<keyword evidence="8" id="KW-1185">Reference proteome</keyword>
<proteinExistence type="inferred from homology"/>
<dbReference type="SMART" id="SM01384">
    <property type="entry name" value="Ribosomal_L15e"/>
    <property type="match status" value="1"/>
</dbReference>
<evidence type="ECO:0000259" key="6">
    <source>
        <dbReference type="PROSITE" id="PS51411"/>
    </source>
</evidence>
<dbReference type="InterPro" id="IPR020925">
    <property type="entry name" value="Ribosomal_eL15_CS"/>
</dbReference>
<accession>A0A0P7BAW6</accession>
<dbReference type="PROSITE" id="PS51411">
    <property type="entry name" value="PSP1_C"/>
    <property type="match status" value="1"/>
</dbReference>
<dbReference type="InterPro" id="IPR000439">
    <property type="entry name" value="Ribosomal_eL15"/>
</dbReference>
<evidence type="ECO:0000313" key="8">
    <source>
        <dbReference type="Proteomes" id="UP000050424"/>
    </source>
</evidence>
<dbReference type="NCBIfam" id="NF003269">
    <property type="entry name" value="PRK04243.1"/>
    <property type="match status" value="1"/>
</dbReference>
<dbReference type="STRING" id="78410.A0A0P7BAW6"/>
<dbReference type="InterPro" id="IPR024794">
    <property type="entry name" value="Rbsml_eL15_core_dom_sf"/>
</dbReference>
<comment type="caution">
    <text evidence="7">The sequence shown here is derived from an EMBL/GenBank/DDBJ whole genome shotgun (WGS) entry which is preliminary data.</text>
</comment>
<feature type="region of interest" description="Disordered" evidence="5">
    <location>
        <begin position="410"/>
        <end position="429"/>
    </location>
</feature>
<dbReference type="SUPFAM" id="SSF54189">
    <property type="entry name" value="Ribosomal proteins S24e, L23 and L15e"/>
    <property type="match status" value="1"/>
</dbReference>
<evidence type="ECO:0000256" key="3">
    <source>
        <dbReference type="ARBA" id="ARBA00023274"/>
    </source>
</evidence>
<organism evidence="7 8">
    <name type="scientific">Neonectria ditissima</name>
    <dbReference type="NCBI Taxonomy" id="78410"/>
    <lineage>
        <taxon>Eukaryota</taxon>
        <taxon>Fungi</taxon>
        <taxon>Dikarya</taxon>
        <taxon>Ascomycota</taxon>
        <taxon>Pezizomycotina</taxon>
        <taxon>Sordariomycetes</taxon>
        <taxon>Hypocreomycetidae</taxon>
        <taxon>Hypocreales</taxon>
        <taxon>Nectriaceae</taxon>
        <taxon>Neonectria</taxon>
    </lineage>
</organism>
<reference evidence="7 8" key="1">
    <citation type="submission" date="2015-09" db="EMBL/GenBank/DDBJ databases">
        <title>Draft genome of a European isolate of the apple canker pathogen Neonectria ditissima.</title>
        <authorList>
            <person name="Gomez-Cortecero A."/>
            <person name="Harrison R.J."/>
            <person name="Armitage A.D."/>
        </authorList>
    </citation>
    <scope>NUCLEOTIDE SEQUENCE [LARGE SCALE GENOMIC DNA]</scope>
    <source>
        <strain evidence="7 8">R09/05</strain>
    </source>
</reference>
<dbReference type="GO" id="GO:0002181">
    <property type="term" value="P:cytoplasmic translation"/>
    <property type="evidence" value="ECO:0007669"/>
    <property type="project" value="TreeGrafter"/>
</dbReference>
<name>A0A0P7BAW6_9HYPO</name>
<feature type="compositionally biased region" description="Low complexity" evidence="5">
    <location>
        <begin position="416"/>
        <end position="427"/>
    </location>
</feature>
<comment type="similarity">
    <text evidence="1 4">Belongs to the eukaryotic ribosomal protein eL15 family.</text>
</comment>
<keyword evidence="3 4" id="KW-0687">Ribonucleoprotein</keyword>
<feature type="compositionally biased region" description="Polar residues" evidence="5">
    <location>
        <begin position="175"/>
        <end position="190"/>
    </location>
</feature>
<evidence type="ECO:0000313" key="7">
    <source>
        <dbReference type="EMBL" id="KPM39459.1"/>
    </source>
</evidence>
<protein>
    <recommendedName>
        <fullName evidence="4">Ribosomal protein L15</fullName>
    </recommendedName>
</protein>